<keyword evidence="3" id="KW-1185">Reference proteome</keyword>
<feature type="compositionally biased region" description="Polar residues" evidence="1">
    <location>
        <begin position="63"/>
        <end position="74"/>
    </location>
</feature>
<comment type="caution">
    <text evidence="2">The sequence shown here is derived from an EMBL/GenBank/DDBJ whole genome shotgun (WGS) entry which is preliminary data.</text>
</comment>
<dbReference type="InterPro" id="IPR051159">
    <property type="entry name" value="Hexapeptide_acetyltransf"/>
</dbReference>
<proteinExistence type="predicted"/>
<accession>A0ABT6WWZ3</accession>
<dbReference type="InterPro" id="IPR011004">
    <property type="entry name" value="Trimer_LpxA-like_sf"/>
</dbReference>
<dbReference type="Gene3D" id="2.160.10.10">
    <property type="entry name" value="Hexapeptide repeat proteins"/>
    <property type="match status" value="1"/>
</dbReference>
<evidence type="ECO:0008006" key="4">
    <source>
        <dbReference type="Google" id="ProtNLM"/>
    </source>
</evidence>
<sequence>MLPGVRIGYGAVVGAGSVVTRDVPPMTVVAGVPARVIRRSPRPISPAGRRRADRPHGGGQRPYLSNGTVQSPRPFQICSSRGVFLTSTMSPSWKFS</sequence>
<feature type="region of interest" description="Disordered" evidence="1">
    <location>
        <begin position="37"/>
        <end position="74"/>
    </location>
</feature>
<dbReference type="EMBL" id="JASCTH010000031">
    <property type="protein sequence ID" value="MDI6104250.1"/>
    <property type="molecule type" value="Genomic_DNA"/>
</dbReference>
<reference evidence="2 3" key="1">
    <citation type="submission" date="2023-05" db="EMBL/GenBank/DDBJ databases">
        <title>Actinoplanes sp. NEAU-A12 genome sequencing.</title>
        <authorList>
            <person name="Wang Z.-S."/>
        </authorList>
    </citation>
    <scope>NUCLEOTIDE SEQUENCE [LARGE SCALE GENOMIC DNA]</scope>
    <source>
        <strain evidence="2 3">NEAU-A12</strain>
    </source>
</reference>
<organism evidence="2 3">
    <name type="scientific">Actinoplanes sandaracinus</name>
    <dbReference type="NCBI Taxonomy" id="3045177"/>
    <lineage>
        <taxon>Bacteria</taxon>
        <taxon>Bacillati</taxon>
        <taxon>Actinomycetota</taxon>
        <taxon>Actinomycetes</taxon>
        <taxon>Micromonosporales</taxon>
        <taxon>Micromonosporaceae</taxon>
        <taxon>Actinoplanes</taxon>
    </lineage>
</organism>
<evidence type="ECO:0000256" key="1">
    <source>
        <dbReference type="SAM" id="MobiDB-lite"/>
    </source>
</evidence>
<dbReference type="Proteomes" id="UP001241758">
    <property type="component" value="Unassembled WGS sequence"/>
</dbReference>
<dbReference type="SUPFAM" id="SSF51161">
    <property type="entry name" value="Trimeric LpxA-like enzymes"/>
    <property type="match status" value="1"/>
</dbReference>
<evidence type="ECO:0000313" key="3">
    <source>
        <dbReference type="Proteomes" id="UP001241758"/>
    </source>
</evidence>
<protein>
    <recommendedName>
        <fullName evidence="4">Acetyltransferase</fullName>
    </recommendedName>
</protein>
<dbReference type="PANTHER" id="PTHR23416">
    <property type="entry name" value="SIALIC ACID SYNTHASE-RELATED"/>
    <property type="match status" value="1"/>
</dbReference>
<evidence type="ECO:0000313" key="2">
    <source>
        <dbReference type="EMBL" id="MDI6104250.1"/>
    </source>
</evidence>
<name>A0ABT6WWZ3_9ACTN</name>
<gene>
    <name evidence="2" type="ORF">QLQ12_37230</name>
</gene>